<dbReference type="Gene3D" id="1.20.59.10">
    <property type="entry name" value="Chorismate mutase"/>
    <property type="match status" value="1"/>
</dbReference>
<evidence type="ECO:0000259" key="7">
    <source>
        <dbReference type="PROSITE" id="PS51168"/>
    </source>
</evidence>
<dbReference type="PROSITE" id="PS51168">
    <property type="entry name" value="CHORISMATE_MUT_2"/>
    <property type="match status" value="1"/>
</dbReference>
<reference evidence="9" key="1">
    <citation type="submission" date="2016-10" db="EMBL/GenBank/DDBJ databases">
        <authorList>
            <person name="Varghese N."/>
            <person name="Submissions S."/>
        </authorList>
    </citation>
    <scope>NUCLEOTIDE SEQUENCE [LARGE SCALE GENOMIC DNA]</scope>
    <source>
        <strain evidence="9">LMG 26416</strain>
    </source>
</reference>
<dbReference type="PANTHER" id="PTHR38041:SF2">
    <property type="entry name" value="SECRETED CHORISMATE MUTASE"/>
    <property type="match status" value="1"/>
</dbReference>
<dbReference type="NCBIfam" id="NF006741">
    <property type="entry name" value="PRK09269.1"/>
    <property type="match status" value="1"/>
</dbReference>
<feature type="chain" id="PRO_5030029293" description="Chorismate mutase" evidence="6">
    <location>
        <begin position="27"/>
        <end position="196"/>
    </location>
</feature>
<evidence type="ECO:0000313" key="8">
    <source>
        <dbReference type="EMBL" id="SEL83258.1"/>
    </source>
</evidence>
<organism evidence="8 9">
    <name type="scientific">Paraburkholderia caballeronis</name>
    <dbReference type="NCBI Taxonomy" id="416943"/>
    <lineage>
        <taxon>Bacteria</taxon>
        <taxon>Pseudomonadati</taxon>
        <taxon>Pseudomonadota</taxon>
        <taxon>Betaproteobacteria</taxon>
        <taxon>Burkholderiales</taxon>
        <taxon>Burkholderiaceae</taxon>
        <taxon>Paraburkholderia</taxon>
    </lineage>
</organism>
<keyword evidence="9" id="KW-1185">Reference proteome</keyword>
<evidence type="ECO:0000313" key="9">
    <source>
        <dbReference type="Proteomes" id="UP000199120"/>
    </source>
</evidence>
<dbReference type="STRING" id="416943.SAMN05445871_1126"/>
<comment type="function">
    <text evidence="5">Catalyzes the Claisen rearrangement of chorismate to prephenate.</text>
</comment>
<dbReference type="SUPFAM" id="SSF48600">
    <property type="entry name" value="Chorismate mutase II"/>
    <property type="match status" value="1"/>
</dbReference>
<dbReference type="Proteomes" id="UP000199120">
    <property type="component" value="Unassembled WGS sequence"/>
</dbReference>
<dbReference type="SMART" id="SM00830">
    <property type="entry name" value="CM_2"/>
    <property type="match status" value="1"/>
</dbReference>
<evidence type="ECO:0000256" key="1">
    <source>
        <dbReference type="ARBA" id="ARBA00004817"/>
    </source>
</evidence>
<dbReference type="InterPro" id="IPR002701">
    <property type="entry name" value="CM_II_prokaryot"/>
</dbReference>
<evidence type="ECO:0000256" key="5">
    <source>
        <dbReference type="PIRNR" id="PIRNR026640"/>
    </source>
</evidence>
<dbReference type="NCBIfam" id="TIGR01806">
    <property type="entry name" value="CM_mono2"/>
    <property type="match status" value="1"/>
</dbReference>
<evidence type="ECO:0000256" key="3">
    <source>
        <dbReference type="ARBA" id="ARBA00022729"/>
    </source>
</evidence>
<dbReference type="GO" id="GO:0046417">
    <property type="term" value="P:chorismate metabolic process"/>
    <property type="evidence" value="ECO:0007669"/>
    <property type="project" value="InterPro"/>
</dbReference>
<dbReference type="GO" id="GO:0009697">
    <property type="term" value="P:salicylic acid biosynthetic process"/>
    <property type="evidence" value="ECO:0007669"/>
    <property type="project" value="TreeGrafter"/>
</dbReference>
<dbReference type="InterPro" id="IPR036979">
    <property type="entry name" value="CM_dom_sf"/>
</dbReference>
<dbReference type="AlphaFoldDB" id="A0A1H7TEZ0"/>
<dbReference type="Pfam" id="PF01817">
    <property type="entry name" value="CM_2"/>
    <property type="match status" value="1"/>
</dbReference>
<keyword evidence="3 6" id="KW-0732">Signal</keyword>
<dbReference type="RefSeq" id="WP_090542968.1">
    <property type="nucleotide sequence ID" value="NZ_FNSR01000001.1"/>
</dbReference>
<feature type="signal peptide" evidence="6">
    <location>
        <begin position="1"/>
        <end position="26"/>
    </location>
</feature>
<keyword evidence="4 5" id="KW-0413">Isomerase</keyword>
<proteinExistence type="predicted"/>
<dbReference type="OrthoDB" id="6053806at2"/>
<dbReference type="PIRSF" id="PIRSF026640">
    <property type="entry name" value="Peripl_chor_mut"/>
    <property type="match status" value="1"/>
</dbReference>
<evidence type="ECO:0000256" key="4">
    <source>
        <dbReference type="ARBA" id="ARBA00023235"/>
    </source>
</evidence>
<comment type="pathway">
    <text evidence="1 5">Metabolic intermediate biosynthesis; prephenate biosynthesis; prephenate from chorismate: step 1/1.</text>
</comment>
<dbReference type="InterPro" id="IPR051331">
    <property type="entry name" value="Chorismate_mutase-related"/>
</dbReference>
<accession>A0A1H7TEZ0</accession>
<sequence>MKALLRAGALCCAALLAALQTAPAEADGDDTALTNLVALVSQRLALAEPVAHWKWVNRRSITDSVREQALLADVQKRAISAGVDPSFAHTFFADQIEANSAVQTALFETWRASQPPAGPPPDLSSVIRPQLDRLTPQLIAGLARVQAMRTAPDCPTRVARSISNWKSLTRYDSVRTDALTRALGHVCESGGVGGVA</sequence>
<dbReference type="PANTHER" id="PTHR38041">
    <property type="entry name" value="CHORISMATE MUTASE"/>
    <property type="match status" value="1"/>
</dbReference>
<dbReference type="InterPro" id="IPR008240">
    <property type="entry name" value="Chorismate_mutase_periplasmic"/>
</dbReference>
<dbReference type="EC" id="5.4.99.5" evidence="2 5"/>
<feature type="domain" description="Chorismate mutase" evidence="7">
    <location>
        <begin position="13"/>
        <end position="107"/>
    </location>
</feature>
<comment type="catalytic activity">
    <reaction evidence="5">
        <text>chorismate = prephenate</text>
        <dbReference type="Rhea" id="RHEA:13897"/>
        <dbReference type="ChEBI" id="CHEBI:29748"/>
        <dbReference type="ChEBI" id="CHEBI:29934"/>
        <dbReference type="EC" id="5.4.99.5"/>
    </reaction>
</comment>
<dbReference type="InterPro" id="IPR036263">
    <property type="entry name" value="Chorismate_II_sf"/>
</dbReference>
<dbReference type="UniPathway" id="UPA00120">
    <property type="reaction ID" value="UER00203"/>
</dbReference>
<evidence type="ECO:0000256" key="6">
    <source>
        <dbReference type="SAM" id="SignalP"/>
    </source>
</evidence>
<name>A0A1H7TEZ0_9BURK</name>
<dbReference type="GO" id="GO:0004106">
    <property type="term" value="F:chorismate mutase activity"/>
    <property type="evidence" value="ECO:0007669"/>
    <property type="project" value="UniProtKB-EC"/>
</dbReference>
<dbReference type="EMBL" id="FOAJ01000015">
    <property type="protein sequence ID" value="SEL83258.1"/>
    <property type="molecule type" value="Genomic_DNA"/>
</dbReference>
<gene>
    <name evidence="8" type="ORF">SAMN05192542_11512</name>
</gene>
<protein>
    <recommendedName>
        <fullName evidence="2 5">Chorismate mutase</fullName>
        <ecNumber evidence="2 5">5.4.99.5</ecNumber>
    </recommendedName>
</protein>
<evidence type="ECO:0000256" key="2">
    <source>
        <dbReference type="ARBA" id="ARBA00012404"/>
    </source>
</evidence>